<dbReference type="PANTHER" id="PTHR21142">
    <property type="entry name" value="SARCOGLYCANS"/>
    <property type="match status" value="1"/>
</dbReference>
<name>A0ABY6K681_9ARAC</name>
<keyword evidence="11 17" id="KW-0472">Membrane</keyword>
<accession>A0ABY6K681</accession>
<sequence length="333" mass="36312">MTTTTTIRLSSNELKVEFQPPPLTGLRGRQGLLFYCLVVVLCLVALCNLAVTLVLLSVLRIGYGMESLELVPPGLLLRFLNHVDLGTVVPSTGEVGGLPDRDLPIIGLDNQPIRNKSPTQPASQVTKQGSGTFRNSDISNFEDEQGSTVELQGEVWQVVLESGGSKLEVGPDGTRVSGVREFSVRSPSTGQVVFSTRYQDFGLPRHVTHLAVAHEANLPRIASPRNSSLLISSPYQVLLRGNEGLAMEGRKVAWTAGQDLYLKSLKGSIVLDGREGVKLAMDKIPVAHRHEGAPRYYKLCVCMPSGRVFRVPVRDRGYGCHDVRFPESINPCT</sequence>
<evidence type="ECO:0000256" key="16">
    <source>
        <dbReference type="SAM" id="MobiDB-lite"/>
    </source>
</evidence>
<comment type="similarity">
    <text evidence="4">Belongs to the sarcoglycan beta/delta/gamma/zeta family.</text>
</comment>
<keyword evidence="8 17" id="KW-0812">Transmembrane</keyword>
<evidence type="ECO:0000256" key="13">
    <source>
        <dbReference type="ARBA" id="ARBA00023180"/>
    </source>
</evidence>
<evidence type="ECO:0000256" key="8">
    <source>
        <dbReference type="ARBA" id="ARBA00022692"/>
    </source>
</evidence>
<keyword evidence="14" id="KW-0206">Cytoskeleton</keyword>
<evidence type="ECO:0000256" key="5">
    <source>
        <dbReference type="ARBA" id="ARBA00015329"/>
    </source>
</evidence>
<dbReference type="InterPro" id="IPR006875">
    <property type="entry name" value="Sarcoglycan"/>
</dbReference>
<comment type="subunit">
    <text evidence="15">Cross-link to form 2 major subcomplexes: one consisting of SGCB, SGCD and SGCG and the other consisting of SGCB and SGCD. The association between SGCB and SGCG is particularly strong while SGCA is loosely associated with the other sarcoglycans.</text>
</comment>
<dbReference type="InterPro" id="IPR027659">
    <property type="entry name" value="Sgcb"/>
</dbReference>
<keyword evidence="9" id="KW-0735">Signal-anchor</keyword>
<evidence type="ECO:0000256" key="4">
    <source>
        <dbReference type="ARBA" id="ARBA00007574"/>
    </source>
</evidence>
<evidence type="ECO:0000256" key="15">
    <source>
        <dbReference type="ARBA" id="ARBA00026041"/>
    </source>
</evidence>
<keyword evidence="19" id="KW-1185">Reference proteome</keyword>
<protein>
    <recommendedName>
        <fullName evidence="5">Beta-sarcoglycan</fullName>
    </recommendedName>
</protein>
<dbReference type="Pfam" id="PF04790">
    <property type="entry name" value="Sarcoglycan_1"/>
    <property type="match status" value="1"/>
</dbReference>
<feature type="region of interest" description="Disordered" evidence="16">
    <location>
        <begin position="112"/>
        <end position="135"/>
    </location>
</feature>
<dbReference type="PANTHER" id="PTHR21142:SF2">
    <property type="entry name" value="BETA-SARCOGLYCAN"/>
    <property type="match status" value="1"/>
</dbReference>
<evidence type="ECO:0000313" key="19">
    <source>
        <dbReference type="Proteomes" id="UP001235939"/>
    </source>
</evidence>
<keyword evidence="6" id="KW-1003">Cell membrane</keyword>
<evidence type="ECO:0000313" key="18">
    <source>
        <dbReference type="EMBL" id="UYV64105.1"/>
    </source>
</evidence>
<feature type="transmembrane region" description="Helical" evidence="17">
    <location>
        <begin position="32"/>
        <end position="59"/>
    </location>
</feature>
<organism evidence="18 19">
    <name type="scientific">Cordylochernes scorpioides</name>
    <dbReference type="NCBI Taxonomy" id="51811"/>
    <lineage>
        <taxon>Eukaryota</taxon>
        <taxon>Metazoa</taxon>
        <taxon>Ecdysozoa</taxon>
        <taxon>Arthropoda</taxon>
        <taxon>Chelicerata</taxon>
        <taxon>Arachnida</taxon>
        <taxon>Pseudoscorpiones</taxon>
        <taxon>Cheliferoidea</taxon>
        <taxon>Chernetidae</taxon>
        <taxon>Cordylochernes</taxon>
    </lineage>
</organism>
<gene>
    <name evidence="18" type="ORF">LAZ67_2006584</name>
</gene>
<dbReference type="EMBL" id="CP092864">
    <property type="protein sequence ID" value="UYV64105.1"/>
    <property type="molecule type" value="Genomic_DNA"/>
</dbReference>
<keyword evidence="7" id="KW-0963">Cytoplasm</keyword>
<dbReference type="Proteomes" id="UP001235939">
    <property type="component" value="Chromosome 02"/>
</dbReference>
<keyword evidence="12" id="KW-1015">Disulfide bond</keyword>
<evidence type="ECO:0000256" key="9">
    <source>
        <dbReference type="ARBA" id="ARBA00022968"/>
    </source>
</evidence>
<evidence type="ECO:0000256" key="7">
    <source>
        <dbReference type="ARBA" id="ARBA00022490"/>
    </source>
</evidence>
<evidence type="ECO:0000256" key="3">
    <source>
        <dbReference type="ARBA" id="ARBA00004274"/>
    </source>
</evidence>
<evidence type="ECO:0000256" key="1">
    <source>
        <dbReference type="ARBA" id="ARBA00002860"/>
    </source>
</evidence>
<evidence type="ECO:0000256" key="2">
    <source>
        <dbReference type="ARBA" id="ARBA00004245"/>
    </source>
</evidence>
<keyword evidence="10 17" id="KW-1133">Transmembrane helix</keyword>
<comment type="function">
    <text evidence="1">Component of the sarcoglycan complex, a subcomplex of the dystrophin-glycoprotein complex which forms a link between the F-actin cytoskeleton and the extracellular matrix.</text>
</comment>
<evidence type="ECO:0000256" key="10">
    <source>
        <dbReference type="ARBA" id="ARBA00022989"/>
    </source>
</evidence>
<comment type="subcellular location">
    <subcellularLocation>
        <location evidence="3">Cell membrane</location>
        <location evidence="3">Sarcolemma</location>
        <topology evidence="3">Single-pass type II membrane protein</topology>
    </subcellularLocation>
    <subcellularLocation>
        <location evidence="2">Cytoplasm</location>
        <location evidence="2">Cytoskeleton</location>
    </subcellularLocation>
</comment>
<evidence type="ECO:0000256" key="6">
    <source>
        <dbReference type="ARBA" id="ARBA00022475"/>
    </source>
</evidence>
<proteinExistence type="inferred from homology"/>
<evidence type="ECO:0000256" key="12">
    <source>
        <dbReference type="ARBA" id="ARBA00023157"/>
    </source>
</evidence>
<keyword evidence="13" id="KW-0325">Glycoprotein</keyword>
<reference evidence="18 19" key="1">
    <citation type="submission" date="2022-01" db="EMBL/GenBank/DDBJ databases">
        <title>A chromosomal length assembly of Cordylochernes scorpioides.</title>
        <authorList>
            <person name="Zeh D."/>
            <person name="Zeh J."/>
        </authorList>
    </citation>
    <scope>NUCLEOTIDE SEQUENCE [LARGE SCALE GENOMIC DNA]</scope>
    <source>
        <strain evidence="18">IN4F17</strain>
        <tissue evidence="18">Whole Body</tissue>
    </source>
</reference>
<evidence type="ECO:0000256" key="11">
    <source>
        <dbReference type="ARBA" id="ARBA00023136"/>
    </source>
</evidence>
<evidence type="ECO:0000256" key="14">
    <source>
        <dbReference type="ARBA" id="ARBA00023212"/>
    </source>
</evidence>
<evidence type="ECO:0000256" key="17">
    <source>
        <dbReference type="SAM" id="Phobius"/>
    </source>
</evidence>